<evidence type="ECO:0000256" key="1">
    <source>
        <dbReference type="SAM" id="MobiDB-lite"/>
    </source>
</evidence>
<protein>
    <submittedName>
        <fullName evidence="2">Uncharacterized protein</fullName>
    </submittedName>
</protein>
<evidence type="ECO:0000313" key="2">
    <source>
        <dbReference type="EMBL" id="KAF4657750.1"/>
    </source>
</evidence>
<reference evidence="2 3" key="1">
    <citation type="submission" date="2020-04" db="EMBL/GenBank/DDBJ databases">
        <title>Perkinsus chesapeaki whole genome sequence.</title>
        <authorList>
            <person name="Bogema D.R."/>
        </authorList>
    </citation>
    <scope>NUCLEOTIDE SEQUENCE [LARGE SCALE GENOMIC DNA]</scope>
    <source>
        <strain evidence="2">ATCC PRA-425</strain>
    </source>
</reference>
<dbReference type="EMBL" id="JAAPAO010000525">
    <property type="protein sequence ID" value="KAF4657750.1"/>
    <property type="molecule type" value="Genomic_DNA"/>
</dbReference>
<feature type="compositionally biased region" description="Basic and acidic residues" evidence="1">
    <location>
        <begin position="243"/>
        <end position="253"/>
    </location>
</feature>
<gene>
    <name evidence="2" type="ORF">FOL47_008312</name>
</gene>
<dbReference type="Gene3D" id="3.30.420.10">
    <property type="entry name" value="Ribonuclease H-like superfamily/Ribonuclease H"/>
    <property type="match status" value="1"/>
</dbReference>
<comment type="caution">
    <text evidence="2">The sequence shown here is derived from an EMBL/GenBank/DDBJ whole genome shotgun (WGS) entry which is preliminary data.</text>
</comment>
<dbReference type="GO" id="GO:0003676">
    <property type="term" value="F:nucleic acid binding"/>
    <property type="evidence" value="ECO:0007669"/>
    <property type="project" value="InterPro"/>
</dbReference>
<name>A0A7J6LFG7_PERCH</name>
<organism evidence="2 3">
    <name type="scientific">Perkinsus chesapeaki</name>
    <name type="common">Clam parasite</name>
    <name type="synonym">Perkinsus andrewsi</name>
    <dbReference type="NCBI Taxonomy" id="330153"/>
    <lineage>
        <taxon>Eukaryota</taxon>
        <taxon>Sar</taxon>
        <taxon>Alveolata</taxon>
        <taxon>Perkinsozoa</taxon>
        <taxon>Perkinsea</taxon>
        <taxon>Perkinsida</taxon>
        <taxon>Perkinsidae</taxon>
        <taxon>Perkinsus</taxon>
    </lineage>
</organism>
<keyword evidence="3" id="KW-1185">Reference proteome</keyword>
<evidence type="ECO:0000313" key="3">
    <source>
        <dbReference type="Proteomes" id="UP000591131"/>
    </source>
</evidence>
<feature type="region of interest" description="Disordered" evidence="1">
    <location>
        <begin position="235"/>
        <end position="267"/>
    </location>
</feature>
<sequence>MSSRPVNEGSSRSPSCPPGFPEYMCNNHTVHVSHTTVIYDDESPAIANMMRRYKVVGLGIQCNAGWNGIQAISVATIEGGVYIYILRKPELKSGLRSMLENPDCVKVVCGIPLAIQRRLRANFQLDLGSSVFDIGDADVKSAGAAIGVRVFVPKDRGFRNFTDNALDLGHMGYLSMNCIVPLMVAAYRRECGLRRNDCDRMRCFLKLYNVNKDSREAFYRRYVLGHQDGPSITQNLFETPVVDNRRDDRESSRSRGSLSETSKRRRV</sequence>
<proteinExistence type="predicted"/>
<dbReference type="InterPro" id="IPR036397">
    <property type="entry name" value="RNaseH_sf"/>
</dbReference>
<dbReference type="Proteomes" id="UP000591131">
    <property type="component" value="Unassembled WGS sequence"/>
</dbReference>
<dbReference type="AlphaFoldDB" id="A0A7J6LFG7"/>
<dbReference type="OrthoDB" id="482790at2759"/>
<accession>A0A7J6LFG7</accession>